<dbReference type="Pfam" id="PF16845">
    <property type="entry name" value="SQAPI"/>
    <property type="match status" value="1"/>
</dbReference>
<dbReference type="InterPro" id="IPR046350">
    <property type="entry name" value="Cystatin_sf"/>
</dbReference>
<organism evidence="5 6">
    <name type="scientific">Phaseolus coccineus</name>
    <name type="common">Scarlet runner bean</name>
    <name type="synonym">Phaseolus multiflorus</name>
    <dbReference type="NCBI Taxonomy" id="3886"/>
    <lineage>
        <taxon>Eukaryota</taxon>
        <taxon>Viridiplantae</taxon>
        <taxon>Streptophyta</taxon>
        <taxon>Embryophyta</taxon>
        <taxon>Tracheophyta</taxon>
        <taxon>Spermatophyta</taxon>
        <taxon>Magnoliopsida</taxon>
        <taxon>eudicotyledons</taxon>
        <taxon>Gunneridae</taxon>
        <taxon>Pentapetalae</taxon>
        <taxon>rosids</taxon>
        <taxon>fabids</taxon>
        <taxon>Fabales</taxon>
        <taxon>Fabaceae</taxon>
        <taxon>Papilionoideae</taxon>
        <taxon>50 kb inversion clade</taxon>
        <taxon>NPAAA clade</taxon>
        <taxon>indigoferoid/millettioid clade</taxon>
        <taxon>Phaseoleae</taxon>
        <taxon>Phaseolus</taxon>
    </lineage>
</organism>
<dbReference type="SUPFAM" id="SSF54403">
    <property type="entry name" value="Cystatin/monellin"/>
    <property type="match status" value="1"/>
</dbReference>
<dbReference type="GO" id="GO:0004869">
    <property type="term" value="F:cysteine-type endopeptidase inhibitor activity"/>
    <property type="evidence" value="ECO:0007669"/>
    <property type="project" value="UniProtKB-KW"/>
</dbReference>
<dbReference type="PANTHER" id="PTHR47364:SF2">
    <property type="entry name" value="CYSTEINE PROTEINASE INHIBITOR 5"/>
    <property type="match status" value="1"/>
</dbReference>
<evidence type="ECO:0000313" key="6">
    <source>
        <dbReference type="Proteomes" id="UP001374584"/>
    </source>
</evidence>
<evidence type="ECO:0000256" key="2">
    <source>
        <dbReference type="ARBA" id="ARBA00022704"/>
    </source>
</evidence>
<keyword evidence="1" id="KW-0646">Protease inhibitor</keyword>
<dbReference type="AlphaFoldDB" id="A0AAN9M618"/>
<name>A0AAN9M618_PHACN</name>
<dbReference type="Gene3D" id="3.10.450.10">
    <property type="match status" value="1"/>
</dbReference>
<dbReference type="InterPro" id="IPR000010">
    <property type="entry name" value="Cystatin_dom"/>
</dbReference>
<feature type="chain" id="PRO_5042944877" description="Cystatin domain-containing protein" evidence="3">
    <location>
        <begin position="25"/>
        <end position="121"/>
    </location>
</feature>
<keyword evidence="2" id="KW-0789">Thiol protease inhibitor</keyword>
<dbReference type="CDD" id="cd00042">
    <property type="entry name" value="CY"/>
    <property type="match status" value="1"/>
</dbReference>
<sequence>MGHVRTVKPLQCLILLMFVLFASAVARKNIVSGGWSPIKNISDPHVTEIADYAVTEYDKRSGHKLKLEKVIKGETQVVAGVNYRLTLAATDGSSSNNYEAIVWEKVWQHFRNLTSFTPVHA</sequence>
<evidence type="ECO:0000256" key="3">
    <source>
        <dbReference type="SAM" id="SignalP"/>
    </source>
</evidence>
<dbReference type="PANTHER" id="PTHR47364">
    <property type="entry name" value="CYSTEINE PROTEINASE INHIBITOR 5"/>
    <property type="match status" value="1"/>
</dbReference>
<protein>
    <recommendedName>
        <fullName evidence="4">Cystatin domain-containing protein</fullName>
    </recommendedName>
</protein>
<accession>A0AAN9M618</accession>
<reference evidence="5 6" key="1">
    <citation type="submission" date="2024-01" db="EMBL/GenBank/DDBJ databases">
        <title>The genomes of 5 underutilized Papilionoideae crops provide insights into root nodulation and disease resistanc.</title>
        <authorList>
            <person name="Jiang F."/>
        </authorList>
    </citation>
    <scope>NUCLEOTIDE SEQUENCE [LARGE SCALE GENOMIC DNA]</scope>
    <source>
        <strain evidence="5">JINMINGXINNONG_FW02</strain>
        <tissue evidence="5">Leaves</tissue>
    </source>
</reference>
<feature type="signal peptide" evidence="3">
    <location>
        <begin position="1"/>
        <end position="24"/>
    </location>
</feature>
<evidence type="ECO:0000313" key="5">
    <source>
        <dbReference type="EMBL" id="KAK7348374.1"/>
    </source>
</evidence>
<keyword evidence="3" id="KW-0732">Signal</keyword>
<feature type="domain" description="Cystatin" evidence="4">
    <location>
        <begin position="30"/>
        <end position="119"/>
    </location>
</feature>
<dbReference type="EMBL" id="JAYMYR010000008">
    <property type="protein sequence ID" value="KAK7348374.1"/>
    <property type="molecule type" value="Genomic_DNA"/>
</dbReference>
<proteinExistence type="predicted"/>
<dbReference type="SMART" id="SM00043">
    <property type="entry name" value="CY"/>
    <property type="match status" value="1"/>
</dbReference>
<evidence type="ECO:0000256" key="1">
    <source>
        <dbReference type="ARBA" id="ARBA00022690"/>
    </source>
</evidence>
<keyword evidence="6" id="KW-1185">Reference proteome</keyword>
<dbReference type="Proteomes" id="UP001374584">
    <property type="component" value="Unassembled WGS sequence"/>
</dbReference>
<gene>
    <name evidence="5" type="ORF">VNO80_22927</name>
</gene>
<comment type="caution">
    <text evidence="5">The sequence shown here is derived from an EMBL/GenBank/DDBJ whole genome shotgun (WGS) entry which is preliminary data.</text>
</comment>
<evidence type="ECO:0000259" key="4">
    <source>
        <dbReference type="SMART" id="SM00043"/>
    </source>
</evidence>